<organism evidence="1">
    <name type="scientific">Rhizophora mucronata</name>
    <name type="common">Asiatic mangrove</name>
    <dbReference type="NCBI Taxonomy" id="61149"/>
    <lineage>
        <taxon>Eukaryota</taxon>
        <taxon>Viridiplantae</taxon>
        <taxon>Streptophyta</taxon>
        <taxon>Embryophyta</taxon>
        <taxon>Tracheophyta</taxon>
        <taxon>Spermatophyta</taxon>
        <taxon>Magnoliopsida</taxon>
        <taxon>eudicotyledons</taxon>
        <taxon>Gunneridae</taxon>
        <taxon>Pentapetalae</taxon>
        <taxon>rosids</taxon>
        <taxon>fabids</taxon>
        <taxon>Malpighiales</taxon>
        <taxon>Rhizophoraceae</taxon>
        <taxon>Rhizophora</taxon>
    </lineage>
</organism>
<proteinExistence type="predicted"/>
<protein>
    <submittedName>
        <fullName evidence="1">Uncharacterized protein</fullName>
    </submittedName>
</protein>
<reference evidence="1" key="1">
    <citation type="submission" date="2018-02" db="EMBL/GenBank/DDBJ databases">
        <title>Rhizophora mucronata_Transcriptome.</title>
        <authorList>
            <person name="Meera S.P."/>
            <person name="Sreeshan A."/>
            <person name="Augustine A."/>
        </authorList>
    </citation>
    <scope>NUCLEOTIDE SEQUENCE</scope>
    <source>
        <tissue evidence="1">Leaf</tissue>
    </source>
</reference>
<sequence length="42" mass="5101">MYTSLVFSLNGEHYSFVLILRTLFIRVEWFLHNTYLKHALIN</sequence>
<dbReference type="AlphaFoldDB" id="A0A2P2QKG2"/>
<dbReference type="EMBL" id="GGEC01086893">
    <property type="protein sequence ID" value="MBX67377.1"/>
    <property type="molecule type" value="Transcribed_RNA"/>
</dbReference>
<accession>A0A2P2QKG2</accession>
<evidence type="ECO:0000313" key="1">
    <source>
        <dbReference type="EMBL" id="MBX67377.1"/>
    </source>
</evidence>
<name>A0A2P2QKG2_RHIMU</name>